<keyword evidence="3" id="KW-1185">Reference proteome</keyword>
<dbReference type="Proteomes" id="UP000004935">
    <property type="component" value="Unassembled WGS sequence"/>
</dbReference>
<evidence type="ECO:0000256" key="1">
    <source>
        <dbReference type="SAM" id="Phobius"/>
    </source>
</evidence>
<reference evidence="2" key="1">
    <citation type="submission" date="2007-11" db="EMBL/GenBank/DDBJ databases">
        <authorList>
            <person name="Fulton L."/>
            <person name="Clifton S."/>
            <person name="Fulton B."/>
            <person name="Xu J."/>
            <person name="Minx P."/>
            <person name="Pepin K.H."/>
            <person name="Johnson M."/>
            <person name="Thiruvilangam P."/>
            <person name="Bhonagiri V."/>
            <person name="Nash W.E."/>
            <person name="Mardis E.R."/>
            <person name="Wilson R.K."/>
        </authorList>
    </citation>
    <scope>NUCLEOTIDE SEQUENCE [LARGE SCALE GENOMIC DNA]</scope>
    <source>
        <strain evidence="2">DSM 14662</strain>
    </source>
</reference>
<dbReference type="AlphaFoldDB" id="B0MC23"/>
<organism evidence="2 3">
    <name type="scientific">Anaerostipes caccae (strain DSM 14662 / CCUG 47493 / JCM 13470 / NCIMB 13811 / L1-92)</name>
    <dbReference type="NCBI Taxonomy" id="411490"/>
    <lineage>
        <taxon>Bacteria</taxon>
        <taxon>Bacillati</taxon>
        <taxon>Bacillota</taxon>
        <taxon>Clostridia</taxon>
        <taxon>Lachnospirales</taxon>
        <taxon>Lachnospiraceae</taxon>
        <taxon>Anaerostipes</taxon>
    </lineage>
</organism>
<feature type="transmembrane region" description="Helical" evidence="1">
    <location>
        <begin position="68"/>
        <end position="85"/>
    </location>
</feature>
<dbReference type="eggNOG" id="ENOG5032SUI">
    <property type="taxonomic scope" value="Bacteria"/>
</dbReference>
<reference evidence="2" key="2">
    <citation type="submission" date="2013-11" db="EMBL/GenBank/DDBJ databases">
        <title>Draft genome sequence of Anaerostipes caccae (DSM 14662).</title>
        <authorList>
            <person name="Sudarsanam P."/>
            <person name="Ley R."/>
            <person name="Guruge J."/>
            <person name="Turnbaugh P.J."/>
            <person name="Mahowald M."/>
            <person name="Liep D."/>
            <person name="Gordon J."/>
        </authorList>
    </citation>
    <scope>NUCLEOTIDE SEQUENCE</scope>
    <source>
        <strain evidence="2">DSM 14662</strain>
    </source>
</reference>
<dbReference type="HOGENOM" id="CLU_173117_1_0_9"/>
<feature type="transmembrane region" description="Helical" evidence="1">
    <location>
        <begin position="15"/>
        <end position="36"/>
    </location>
</feature>
<evidence type="ECO:0000313" key="3">
    <source>
        <dbReference type="Proteomes" id="UP000004935"/>
    </source>
</evidence>
<dbReference type="EMBL" id="ABAX03000010">
    <property type="protein sequence ID" value="EDR98383.1"/>
    <property type="molecule type" value="Genomic_DNA"/>
</dbReference>
<keyword evidence="1" id="KW-1133">Transmembrane helix</keyword>
<comment type="caution">
    <text evidence="2">The sequence shown here is derived from an EMBL/GenBank/DDBJ whole genome shotgun (WGS) entry which is preliminary data.</text>
</comment>
<evidence type="ECO:0008006" key="4">
    <source>
        <dbReference type="Google" id="ProtNLM"/>
    </source>
</evidence>
<gene>
    <name evidence="2" type="ORF">ANACAC_00966</name>
</gene>
<feature type="transmembrane region" description="Helical" evidence="1">
    <location>
        <begin position="91"/>
        <end position="113"/>
    </location>
</feature>
<protein>
    <recommendedName>
        <fullName evidence="4">DUF3784 domain-containing protein</fullName>
    </recommendedName>
</protein>
<evidence type="ECO:0000313" key="2">
    <source>
        <dbReference type="EMBL" id="EDR98383.1"/>
    </source>
</evidence>
<keyword evidence="1" id="KW-0472">Membrane</keyword>
<name>B0MC23_ANACD</name>
<sequence>MLCIIGFAGEGCITVLIFLIWLLISCSFIIIGLYAFNSKKEAAFGFWANAEVFPVNNIKSYNRAMGKLWCTFGAILAVLGLPLLKEQNSPYILLSILGVMAESIVAMAVYVTVIEKKYRKKP</sequence>
<accession>B0MC23</accession>
<proteinExistence type="predicted"/>
<keyword evidence="1" id="KW-0812">Transmembrane</keyword>